<evidence type="ECO:0000256" key="1">
    <source>
        <dbReference type="SAM" id="MobiDB-lite"/>
    </source>
</evidence>
<feature type="compositionally biased region" description="Basic and acidic residues" evidence="1">
    <location>
        <begin position="58"/>
        <end position="84"/>
    </location>
</feature>
<comment type="caution">
    <text evidence="2">The sequence shown here is derived from an EMBL/GenBank/DDBJ whole genome shotgun (WGS) entry which is preliminary data.</text>
</comment>
<keyword evidence="3" id="KW-1185">Reference proteome</keyword>
<feature type="region of interest" description="Disordered" evidence="1">
    <location>
        <begin position="57"/>
        <end position="84"/>
    </location>
</feature>
<sequence length="84" mass="9576">MTHEPEPEPERQGPGPELSDAVEDALRPATHDAVMAVWQRVVLGRLDRGQPVGEEEEILRRLYEGERPERPEQSERSEDPPPDQ</sequence>
<protein>
    <submittedName>
        <fullName evidence="2">Uncharacterized protein</fullName>
    </submittedName>
</protein>
<gene>
    <name evidence="2" type="ORF">BJ983_005810</name>
</gene>
<feature type="region of interest" description="Disordered" evidence="1">
    <location>
        <begin position="1"/>
        <end position="20"/>
    </location>
</feature>
<name>A0A7Y9E202_9PSEU</name>
<dbReference type="EMBL" id="JACCBN010000001">
    <property type="protein sequence ID" value="NYD39708.1"/>
    <property type="molecule type" value="Genomic_DNA"/>
</dbReference>
<accession>A0A7Y9E202</accession>
<dbReference type="RefSeq" id="WP_179796990.1">
    <property type="nucleotide sequence ID" value="NZ_BAABHP010000032.1"/>
</dbReference>
<dbReference type="Proteomes" id="UP000535890">
    <property type="component" value="Unassembled WGS sequence"/>
</dbReference>
<evidence type="ECO:0000313" key="2">
    <source>
        <dbReference type="EMBL" id="NYD39708.1"/>
    </source>
</evidence>
<organism evidence="2 3">
    <name type="scientific">Actinomycetospora corticicola</name>
    <dbReference type="NCBI Taxonomy" id="663602"/>
    <lineage>
        <taxon>Bacteria</taxon>
        <taxon>Bacillati</taxon>
        <taxon>Actinomycetota</taxon>
        <taxon>Actinomycetes</taxon>
        <taxon>Pseudonocardiales</taxon>
        <taxon>Pseudonocardiaceae</taxon>
        <taxon>Actinomycetospora</taxon>
    </lineage>
</organism>
<reference evidence="2 3" key="1">
    <citation type="submission" date="2020-07" db="EMBL/GenBank/DDBJ databases">
        <title>Sequencing the genomes of 1000 actinobacteria strains.</title>
        <authorList>
            <person name="Klenk H.-P."/>
        </authorList>
    </citation>
    <scope>NUCLEOTIDE SEQUENCE [LARGE SCALE GENOMIC DNA]</scope>
    <source>
        <strain evidence="2 3">DSM 45772</strain>
    </source>
</reference>
<dbReference type="AlphaFoldDB" id="A0A7Y9E202"/>
<evidence type="ECO:0000313" key="3">
    <source>
        <dbReference type="Proteomes" id="UP000535890"/>
    </source>
</evidence>
<feature type="compositionally biased region" description="Basic and acidic residues" evidence="1">
    <location>
        <begin position="1"/>
        <end position="11"/>
    </location>
</feature>
<proteinExistence type="predicted"/>